<evidence type="ECO:0000256" key="4">
    <source>
        <dbReference type="ARBA" id="ARBA00023242"/>
    </source>
</evidence>
<evidence type="ECO:0000256" key="5">
    <source>
        <dbReference type="SAM" id="MobiDB-lite"/>
    </source>
</evidence>
<feature type="domain" description="Xylanolytic transcriptional activator regulatory" evidence="7">
    <location>
        <begin position="504"/>
        <end position="579"/>
    </location>
</feature>
<feature type="compositionally biased region" description="Basic and acidic residues" evidence="5">
    <location>
        <begin position="331"/>
        <end position="340"/>
    </location>
</feature>
<dbReference type="Gene3D" id="4.10.240.10">
    <property type="entry name" value="Zn(2)-C6 fungal-type DNA-binding domain"/>
    <property type="match status" value="1"/>
</dbReference>
<dbReference type="CDD" id="cd12148">
    <property type="entry name" value="fungal_TF_MHR"/>
    <property type="match status" value="1"/>
</dbReference>
<dbReference type="GO" id="GO:0005634">
    <property type="term" value="C:nucleus"/>
    <property type="evidence" value="ECO:0007669"/>
    <property type="project" value="UniProtKB-SubCell"/>
</dbReference>
<name>A0A9Q5MZ65_SANBA</name>
<dbReference type="EMBL" id="LNZH02000213">
    <property type="protein sequence ID" value="OCB84932.1"/>
    <property type="molecule type" value="Genomic_DNA"/>
</dbReference>
<evidence type="ECO:0000259" key="6">
    <source>
        <dbReference type="SMART" id="SM00066"/>
    </source>
</evidence>
<feature type="domain" description="Zn(2)-C6 fungal-type" evidence="6">
    <location>
        <begin position="71"/>
        <end position="118"/>
    </location>
</feature>
<dbReference type="InterPro" id="IPR036864">
    <property type="entry name" value="Zn2-C6_fun-type_DNA-bd_sf"/>
</dbReference>
<feature type="compositionally biased region" description="Low complexity" evidence="5">
    <location>
        <begin position="811"/>
        <end position="829"/>
    </location>
</feature>
<evidence type="ECO:0000256" key="1">
    <source>
        <dbReference type="ARBA" id="ARBA00004123"/>
    </source>
</evidence>
<dbReference type="GO" id="GO:0008270">
    <property type="term" value="F:zinc ion binding"/>
    <property type="evidence" value="ECO:0007669"/>
    <property type="project" value="InterPro"/>
</dbReference>
<dbReference type="GO" id="GO:0006351">
    <property type="term" value="P:DNA-templated transcription"/>
    <property type="evidence" value="ECO:0007669"/>
    <property type="project" value="InterPro"/>
</dbReference>
<accession>A0A9Q5MZ65</accession>
<evidence type="ECO:0000313" key="9">
    <source>
        <dbReference type="Proteomes" id="UP000757232"/>
    </source>
</evidence>
<evidence type="ECO:0000259" key="7">
    <source>
        <dbReference type="SMART" id="SM00906"/>
    </source>
</evidence>
<dbReference type="SMART" id="SM00066">
    <property type="entry name" value="GAL4"/>
    <property type="match status" value="1"/>
</dbReference>
<evidence type="ECO:0000313" key="8">
    <source>
        <dbReference type="EMBL" id="OCB84932.1"/>
    </source>
</evidence>
<dbReference type="InterPro" id="IPR007219">
    <property type="entry name" value="XnlR_reg_dom"/>
</dbReference>
<dbReference type="Pfam" id="PF00172">
    <property type="entry name" value="Zn_clus"/>
    <property type="match status" value="1"/>
</dbReference>
<feature type="region of interest" description="Disordered" evidence="5">
    <location>
        <begin position="321"/>
        <end position="340"/>
    </location>
</feature>
<dbReference type="Proteomes" id="UP000757232">
    <property type="component" value="Unassembled WGS sequence"/>
</dbReference>
<feature type="compositionally biased region" description="Polar residues" evidence="5">
    <location>
        <begin position="30"/>
        <end position="43"/>
    </location>
</feature>
<feature type="region of interest" description="Disordered" evidence="5">
    <location>
        <begin position="242"/>
        <end position="268"/>
    </location>
</feature>
<evidence type="ECO:0008006" key="10">
    <source>
        <dbReference type="Google" id="ProtNLM"/>
    </source>
</evidence>
<proteinExistence type="predicted"/>
<dbReference type="SUPFAM" id="SSF57701">
    <property type="entry name" value="Zn2/Cys6 DNA-binding domain"/>
    <property type="match status" value="1"/>
</dbReference>
<protein>
    <recommendedName>
        <fullName evidence="10">Zn(2)-C6 fungal-type domain-containing protein</fullName>
    </recommendedName>
</protein>
<reference evidence="8" key="1">
    <citation type="submission" date="2016-06" db="EMBL/GenBank/DDBJ databases">
        <title>Draft Genome sequence of the fungus Inonotus baumii.</title>
        <authorList>
            <person name="Zhu H."/>
            <person name="Lin W."/>
        </authorList>
    </citation>
    <scope>NUCLEOTIDE SEQUENCE</scope>
    <source>
        <strain evidence="8">821</strain>
    </source>
</reference>
<organism evidence="8 9">
    <name type="scientific">Sanghuangporus baumii</name>
    <name type="common">Phellinus baumii</name>
    <dbReference type="NCBI Taxonomy" id="108892"/>
    <lineage>
        <taxon>Eukaryota</taxon>
        <taxon>Fungi</taxon>
        <taxon>Dikarya</taxon>
        <taxon>Basidiomycota</taxon>
        <taxon>Agaricomycotina</taxon>
        <taxon>Agaricomycetes</taxon>
        <taxon>Hymenochaetales</taxon>
        <taxon>Hymenochaetaceae</taxon>
        <taxon>Sanghuangporus</taxon>
    </lineage>
</organism>
<keyword evidence="3" id="KW-0238">DNA-binding</keyword>
<evidence type="ECO:0000256" key="2">
    <source>
        <dbReference type="ARBA" id="ARBA00022723"/>
    </source>
</evidence>
<keyword evidence="4" id="KW-0539">Nucleus</keyword>
<gene>
    <name evidence="8" type="ORF">A7U60_g8154</name>
</gene>
<feature type="region of interest" description="Disordered" evidence="5">
    <location>
        <begin position="803"/>
        <end position="851"/>
    </location>
</feature>
<feature type="region of interest" description="Disordered" evidence="5">
    <location>
        <begin position="1"/>
        <end position="75"/>
    </location>
</feature>
<keyword evidence="9" id="KW-1185">Reference proteome</keyword>
<dbReference type="CDD" id="cd00067">
    <property type="entry name" value="GAL4"/>
    <property type="match status" value="1"/>
</dbReference>
<dbReference type="PANTHER" id="PTHR46910">
    <property type="entry name" value="TRANSCRIPTION FACTOR PDR1"/>
    <property type="match status" value="1"/>
</dbReference>
<dbReference type="SMART" id="SM00906">
    <property type="entry name" value="Fungal_trans"/>
    <property type="match status" value="1"/>
</dbReference>
<evidence type="ECO:0000256" key="3">
    <source>
        <dbReference type="ARBA" id="ARBA00023125"/>
    </source>
</evidence>
<comment type="caution">
    <text evidence="8">The sequence shown here is derived from an EMBL/GenBank/DDBJ whole genome shotgun (WGS) entry which is preliminary data.</text>
</comment>
<dbReference type="OrthoDB" id="4064873at2759"/>
<sequence length="935" mass="104365">MAHPGRPDLNITPSISSALAMEQQQQQQQSPLTPSHDGQQSPGISAANRKRKKVTIDGEEAVAMSEPRRLRRSHEACARCRSKKIKASACDSKHPRCTACATAGVQCNQEDRHRKTLTPRGHVEKIERQLLQCQALLRRRIPGFTLDNLESILVQEGIEVEPSNEDYAEAFHLQPANGVPKPFSDGMPPPMSGKGYPYPPPHMMHPGYPPMAMPPPGYPALGPYPPIGMPPGAPPYDPRIHPSFQPHAVAPPVPRPDLDIKGQDPQSNDLSNDQVCFLLFRNYIEYVDVDQQALAKSFGVSPQIVNEAKIGNVSTSESEDLAVGSGGLLSGRDRDLTETQPPREPKIWVCAKMQHVSAGNPRNHVQEVLVWLPKDRKTAEHVVSAYFSYLNCHRPVLQKDRFTNQLEALYDGNREMYDPGYICCLYLVLALGTMSELNKAVGNGLDDQADTSLKKTLVPGWPEHEEFFERALAVKPDLRMTISSLQALILLHWYLYTERQQRSLWRLVGSLVRVAIELGLHHNPFRQGQTFTEEESQLRIRLWAIVMIHDRGTSILLGRPLAISPQDASTPPPSRGKPHDFSEHFFLSAPIAEIQADIVNALYSPTFHNTDTIMRNATRIIKSMVEFRKQLPESYAYFFGGTENWPLEKRRRLVEDISEDQGLTLLKLGIARILLLRALFSSGELPYAQRRKALTDAIVASHNIIVVHYCLIKFADVAFFVSPIPLHIAAMVILYGQMSQCDRLPRDVAIEDIWFALDMLPRFRWRWERKDMNGGHPLIEKLAEKVLGLNLSEMKRSGGVPVLIPEDDWESSSPTGTGSLSPTVGSLSPKHPRVPFSESYASSNSSGDADGKTLAAVPAGWFWPMDPENPVELPLEHAHVAVQQQIPPQPYQPIGTIGCTPSQGTYILEEKDPAVPKSMVHDYASRINWSHGQPS</sequence>
<keyword evidence="2" id="KW-0479">Metal-binding</keyword>
<dbReference type="AlphaFoldDB" id="A0A9Q5MZ65"/>
<dbReference type="GO" id="GO:0003677">
    <property type="term" value="F:DNA binding"/>
    <property type="evidence" value="ECO:0007669"/>
    <property type="project" value="UniProtKB-KW"/>
</dbReference>
<dbReference type="PANTHER" id="PTHR46910:SF3">
    <property type="entry name" value="HALOTOLERANCE PROTEIN 9-RELATED"/>
    <property type="match status" value="1"/>
</dbReference>
<comment type="subcellular location">
    <subcellularLocation>
        <location evidence="1">Nucleus</location>
    </subcellularLocation>
</comment>
<dbReference type="InterPro" id="IPR050987">
    <property type="entry name" value="AtrR-like"/>
</dbReference>
<dbReference type="InterPro" id="IPR001138">
    <property type="entry name" value="Zn2Cys6_DnaBD"/>
</dbReference>
<dbReference type="Pfam" id="PF04082">
    <property type="entry name" value="Fungal_trans"/>
    <property type="match status" value="1"/>
</dbReference>
<dbReference type="GO" id="GO:0000981">
    <property type="term" value="F:DNA-binding transcription factor activity, RNA polymerase II-specific"/>
    <property type="evidence" value="ECO:0007669"/>
    <property type="project" value="InterPro"/>
</dbReference>